<gene>
    <name evidence="1" type="ordered locus">Turpa_0488</name>
</gene>
<dbReference type="SUPFAM" id="SSF56925">
    <property type="entry name" value="OMPA-like"/>
    <property type="match status" value="1"/>
</dbReference>
<accession>I4B1I6</accession>
<dbReference type="InterPro" id="IPR011250">
    <property type="entry name" value="OMP/PagP_B-barrel"/>
</dbReference>
<dbReference type="Proteomes" id="UP000006048">
    <property type="component" value="Chromosome"/>
</dbReference>
<evidence type="ECO:0000313" key="1">
    <source>
        <dbReference type="EMBL" id="AFM11143.1"/>
    </source>
</evidence>
<dbReference type="EMBL" id="CP002959">
    <property type="protein sequence ID" value="AFM11143.1"/>
    <property type="molecule type" value="Genomic_DNA"/>
</dbReference>
<dbReference type="AlphaFoldDB" id="I4B1I6"/>
<sequence>MSKNIALIVFGLLTFTPQLFAQSLKKVMILDFKNLDKNPDYTYLEDSITEAVRNDLKAKFDFREMQRGDWHKLAEKNLFLWPEDNYTRSFGLNLGAVARQDIVVGGFYQAIIEKKASKGVRAGSYVIRAHVFVLDIGKRKVVSEFDMVMPADASLFGAVEELAARVVKEAKSVLPNKGELGQEAIEADDISPHEIGILAGISAHSVPDIFSGNFTTDKKLHNKDVPQTIGVYGTYRYHDFLWPRLAIDIAGGAQFGSTNLNVANDSKKVKADATDYSLAAHLGLRIDAWRFSFMPLAGGGFSLASLNLDYSTLSVAPVDSTGKELNSDTINTSAPFAEGGLKLGFRITQRLHLNVQGLYRQHFYIGASVGQVIATGGLTFRL</sequence>
<keyword evidence="2" id="KW-1185">Reference proteome</keyword>
<dbReference type="RefSeq" id="WP_014801663.1">
    <property type="nucleotide sequence ID" value="NC_018020.1"/>
</dbReference>
<name>I4B1I6_TURPD</name>
<dbReference type="STRING" id="869212.Turpa_0488"/>
<evidence type="ECO:0000313" key="2">
    <source>
        <dbReference type="Proteomes" id="UP000006048"/>
    </source>
</evidence>
<proteinExistence type="predicted"/>
<reference evidence="1 2" key="1">
    <citation type="submission" date="2012-06" db="EMBL/GenBank/DDBJ databases">
        <title>The complete chromosome of genome of Turneriella parva DSM 21527.</title>
        <authorList>
            <consortium name="US DOE Joint Genome Institute (JGI-PGF)"/>
            <person name="Lucas S."/>
            <person name="Han J."/>
            <person name="Lapidus A."/>
            <person name="Bruce D."/>
            <person name="Goodwin L."/>
            <person name="Pitluck S."/>
            <person name="Peters L."/>
            <person name="Kyrpides N."/>
            <person name="Mavromatis K."/>
            <person name="Ivanova N."/>
            <person name="Mikhailova N."/>
            <person name="Chertkov O."/>
            <person name="Detter J.C."/>
            <person name="Tapia R."/>
            <person name="Han C."/>
            <person name="Land M."/>
            <person name="Hauser L."/>
            <person name="Markowitz V."/>
            <person name="Cheng J.-F."/>
            <person name="Hugenholtz P."/>
            <person name="Woyke T."/>
            <person name="Wu D."/>
            <person name="Gronow S."/>
            <person name="Wellnitz S."/>
            <person name="Brambilla E."/>
            <person name="Klenk H.-P."/>
            <person name="Eisen J.A."/>
        </authorList>
    </citation>
    <scope>NUCLEOTIDE SEQUENCE [LARGE SCALE GENOMIC DNA]</scope>
    <source>
        <strain evidence="2">ATCC BAA-1111 / DSM 21527 / NCTC 11395 / H</strain>
    </source>
</reference>
<organism evidence="1 2">
    <name type="scientific">Turneriella parva (strain ATCC BAA-1111 / DSM 21527 / NCTC 11395 / H)</name>
    <name type="common">Leptospira parva</name>
    <dbReference type="NCBI Taxonomy" id="869212"/>
    <lineage>
        <taxon>Bacteria</taxon>
        <taxon>Pseudomonadati</taxon>
        <taxon>Spirochaetota</taxon>
        <taxon>Spirochaetia</taxon>
        <taxon>Leptospirales</taxon>
        <taxon>Leptospiraceae</taxon>
        <taxon>Turneriella</taxon>
    </lineage>
</organism>
<dbReference type="KEGG" id="tpx:Turpa_0488"/>
<dbReference type="HOGENOM" id="CLU_058829_0_0_12"/>
<protein>
    <submittedName>
        <fullName evidence="1">Uncharacterized protein</fullName>
    </submittedName>
</protein>